<sequence length="394" mass="42799">MAGVLDGIRVLDFGRYIAGPFCGMLLGDMGAEVIRIDKLSGSEDRYLVPVAESGEGPLFLALNRNKKSLTLNPMKPQGREIVENLVKTADIVIANLPQPTLEAMGIDYDSLRAIKPDIILTTVTAYGNGGPYSERVGFDGVAQALAGATYMGGRPGDPMKSFVPFADFGTATMAAFGTLSALIERNKTGNGQLVEAALTRTVMAFNIALLAEEAIKSIDRPSYGNRGYSAGPSDIFKTTDGAVMVQVVGQPLFERWAKLMGEESWLQDPRFATDMDRGENGELLSARMQMWCKDMSTKEVLDALDEARIPCGPVLSAKQVLQDPHIKTMDFLQDMNFPGLNKPIPINTTPVKLSQTPGTIRQRTAELGEHTDEILNSLGYTTDKISEMRNARVV</sequence>
<dbReference type="PANTHER" id="PTHR48207">
    <property type="entry name" value="SUCCINATE--HYDROXYMETHYLGLUTARATE COA-TRANSFERASE"/>
    <property type="match status" value="1"/>
</dbReference>
<dbReference type="PANTHER" id="PTHR48207:SF3">
    <property type="entry name" value="SUCCINATE--HYDROXYMETHYLGLUTARATE COA-TRANSFERASE"/>
    <property type="match status" value="1"/>
</dbReference>
<organism evidence="2">
    <name type="scientific">uncultured alpha proteobacterium HF0130_20P23</name>
    <dbReference type="NCBI Taxonomy" id="710809"/>
    <lineage>
        <taxon>Bacteria</taxon>
        <taxon>Pseudomonadati</taxon>
        <taxon>Pseudomonadota</taxon>
        <taxon>Alphaproteobacteria</taxon>
        <taxon>environmental samples</taxon>
    </lineage>
</organism>
<dbReference type="GO" id="GO:0008410">
    <property type="term" value="F:CoA-transferase activity"/>
    <property type="evidence" value="ECO:0007669"/>
    <property type="project" value="TreeGrafter"/>
</dbReference>
<name>E0XT92_9PROT</name>
<protein>
    <submittedName>
        <fullName evidence="2">Predicted acyl-CoA transferases/carnitine dehydratase</fullName>
    </submittedName>
</protein>
<reference evidence="2" key="1">
    <citation type="journal article" date="2011" name="Environ. Microbiol.">
        <title>Time-series analyses of Monterey Bay coastal microbial picoplankton using a 'genome proxy' microarray.</title>
        <authorList>
            <person name="Rich V.I."/>
            <person name="Pham V.D."/>
            <person name="Eppley J."/>
            <person name="Shi Y."/>
            <person name="DeLong E.F."/>
        </authorList>
    </citation>
    <scope>NUCLEOTIDE SEQUENCE</scope>
</reference>
<dbReference type="EMBL" id="GU474870">
    <property type="protein sequence ID" value="ADI17633.1"/>
    <property type="molecule type" value="Genomic_DNA"/>
</dbReference>
<dbReference type="InterPro" id="IPR003673">
    <property type="entry name" value="CoA-Trfase_fam_III"/>
</dbReference>
<dbReference type="AlphaFoldDB" id="E0XT92"/>
<proteinExistence type="predicted"/>
<dbReference type="Gene3D" id="3.40.50.10540">
    <property type="entry name" value="Crotonobetainyl-coa:carnitine coa-transferase, domain 1"/>
    <property type="match status" value="1"/>
</dbReference>
<dbReference type="InterPro" id="IPR044855">
    <property type="entry name" value="CoA-Trfase_III_dom3_sf"/>
</dbReference>
<dbReference type="Gene3D" id="3.30.1540.10">
    <property type="entry name" value="formyl-coa transferase, domain 3"/>
    <property type="match status" value="1"/>
</dbReference>
<dbReference type="SUPFAM" id="SSF89796">
    <property type="entry name" value="CoA-transferase family III (CaiB/BaiF)"/>
    <property type="match status" value="1"/>
</dbReference>
<evidence type="ECO:0000313" key="2">
    <source>
        <dbReference type="EMBL" id="ADI17633.1"/>
    </source>
</evidence>
<dbReference type="InterPro" id="IPR050483">
    <property type="entry name" value="CoA-transferase_III_domain"/>
</dbReference>
<keyword evidence="1 2" id="KW-0808">Transferase</keyword>
<evidence type="ECO:0000256" key="1">
    <source>
        <dbReference type="ARBA" id="ARBA00022679"/>
    </source>
</evidence>
<dbReference type="InterPro" id="IPR023606">
    <property type="entry name" value="CoA-Trfase_III_dom_1_sf"/>
</dbReference>
<accession>E0XT92</accession>
<dbReference type="Pfam" id="PF02515">
    <property type="entry name" value="CoA_transf_3"/>
    <property type="match status" value="1"/>
</dbReference>